<evidence type="ECO:0000256" key="1">
    <source>
        <dbReference type="SAM" id="MobiDB-lite"/>
    </source>
</evidence>
<sequence>MWNGLAQISTEGKEAIPHSAARFQPPPMLMTDRRAPVTDLA</sequence>
<feature type="region of interest" description="Disordered" evidence="1">
    <location>
        <begin position="1"/>
        <end position="41"/>
    </location>
</feature>
<dbReference type="Proteomes" id="UP000265520">
    <property type="component" value="Unassembled WGS sequence"/>
</dbReference>
<accession>A0A392RGM1</accession>
<evidence type="ECO:0000313" key="2">
    <source>
        <dbReference type="EMBL" id="MCI35292.1"/>
    </source>
</evidence>
<dbReference type="EMBL" id="LXQA010222004">
    <property type="protein sequence ID" value="MCI35292.1"/>
    <property type="molecule type" value="Genomic_DNA"/>
</dbReference>
<feature type="compositionally biased region" description="Basic and acidic residues" evidence="1">
    <location>
        <begin position="31"/>
        <end position="41"/>
    </location>
</feature>
<protein>
    <submittedName>
        <fullName evidence="2">Uncharacterized protein</fullName>
    </submittedName>
</protein>
<organism evidence="2 3">
    <name type="scientific">Trifolium medium</name>
    <dbReference type="NCBI Taxonomy" id="97028"/>
    <lineage>
        <taxon>Eukaryota</taxon>
        <taxon>Viridiplantae</taxon>
        <taxon>Streptophyta</taxon>
        <taxon>Embryophyta</taxon>
        <taxon>Tracheophyta</taxon>
        <taxon>Spermatophyta</taxon>
        <taxon>Magnoliopsida</taxon>
        <taxon>eudicotyledons</taxon>
        <taxon>Gunneridae</taxon>
        <taxon>Pentapetalae</taxon>
        <taxon>rosids</taxon>
        <taxon>fabids</taxon>
        <taxon>Fabales</taxon>
        <taxon>Fabaceae</taxon>
        <taxon>Papilionoideae</taxon>
        <taxon>50 kb inversion clade</taxon>
        <taxon>NPAAA clade</taxon>
        <taxon>Hologalegina</taxon>
        <taxon>IRL clade</taxon>
        <taxon>Trifolieae</taxon>
        <taxon>Trifolium</taxon>
    </lineage>
</organism>
<keyword evidence="3" id="KW-1185">Reference proteome</keyword>
<comment type="caution">
    <text evidence="2">The sequence shown here is derived from an EMBL/GenBank/DDBJ whole genome shotgun (WGS) entry which is preliminary data.</text>
</comment>
<dbReference type="AlphaFoldDB" id="A0A392RGM1"/>
<name>A0A392RGM1_9FABA</name>
<proteinExistence type="predicted"/>
<evidence type="ECO:0000313" key="3">
    <source>
        <dbReference type="Proteomes" id="UP000265520"/>
    </source>
</evidence>
<feature type="compositionally biased region" description="Polar residues" evidence="1">
    <location>
        <begin position="1"/>
        <end position="10"/>
    </location>
</feature>
<reference evidence="2 3" key="1">
    <citation type="journal article" date="2018" name="Front. Plant Sci.">
        <title>Red Clover (Trifolium pratense) and Zigzag Clover (T. medium) - A Picture of Genomic Similarities and Differences.</title>
        <authorList>
            <person name="Dluhosova J."/>
            <person name="Istvanek J."/>
            <person name="Nedelnik J."/>
            <person name="Repkova J."/>
        </authorList>
    </citation>
    <scope>NUCLEOTIDE SEQUENCE [LARGE SCALE GENOMIC DNA]</scope>
    <source>
        <strain evidence="3">cv. 10/8</strain>
        <tissue evidence="2">Leaf</tissue>
    </source>
</reference>